<dbReference type="Pfam" id="PF00782">
    <property type="entry name" value="DSPc"/>
    <property type="match status" value="1"/>
</dbReference>
<accession>A0A834R5U9</accession>
<comment type="similarity">
    <text evidence="2">Belongs to the protein-tyrosine phosphatase family.</text>
</comment>
<keyword evidence="7" id="KW-0206">Cytoskeleton</keyword>
<dbReference type="Pfam" id="PF08766">
    <property type="entry name" value="DEK_C"/>
    <property type="match status" value="1"/>
</dbReference>
<dbReference type="Pfam" id="PF23040">
    <property type="entry name" value="PH_SSH1-like_1st"/>
    <property type="match status" value="1"/>
</dbReference>
<evidence type="ECO:0000313" key="13">
    <source>
        <dbReference type="EMBL" id="KAF7489201.1"/>
    </source>
</evidence>
<feature type="region of interest" description="Disordered" evidence="9">
    <location>
        <begin position="84"/>
        <end position="107"/>
    </location>
</feature>
<evidence type="ECO:0000256" key="6">
    <source>
        <dbReference type="ARBA" id="ARBA00022912"/>
    </source>
</evidence>
<evidence type="ECO:0000259" key="10">
    <source>
        <dbReference type="PROSITE" id="PS50054"/>
    </source>
</evidence>
<dbReference type="Proteomes" id="UP000070412">
    <property type="component" value="Unassembled WGS sequence"/>
</dbReference>
<reference evidence="14" key="3">
    <citation type="submission" date="2022-06" db="UniProtKB">
        <authorList>
            <consortium name="EnsemblMetazoa"/>
        </authorList>
    </citation>
    <scope>IDENTIFICATION</scope>
</reference>
<dbReference type="GO" id="GO:0004722">
    <property type="term" value="F:protein serine/threonine phosphatase activity"/>
    <property type="evidence" value="ECO:0007669"/>
    <property type="project" value="UniProtKB-EC"/>
</dbReference>
<dbReference type="InterPro" id="IPR000340">
    <property type="entry name" value="Dual-sp_phosphatase_cat-dom"/>
</dbReference>
<dbReference type="InterPro" id="IPR043587">
    <property type="entry name" value="Phosphatase_SSH-like"/>
</dbReference>
<dbReference type="InterPro" id="IPR016130">
    <property type="entry name" value="Tyr_Pase_AS"/>
</dbReference>
<gene>
    <name evidence="13" type="ORF">SSS_8051</name>
</gene>
<feature type="compositionally biased region" description="Low complexity" evidence="9">
    <location>
        <begin position="86"/>
        <end position="99"/>
    </location>
</feature>
<dbReference type="InterPro" id="IPR020422">
    <property type="entry name" value="TYR_PHOSPHATASE_DUAL_dom"/>
</dbReference>
<dbReference type="PANTHER" id="PTHR45864">
    <property type="entry name" value="SLINGSHOT PROTEIN PHOSPHATASE HOMOLOG"/>
    <property type="match status" value="1"/>
</dbReference>
<dbReference type="InterPro" id="IPR029021">
    <property type="entry name" value="Prot-tyrosine_phosphatase-like"/>
</dbReference>
<keyword evidence="6" id="KW-0904">Protein phosphatase</keyword>
<evidence type="ECO:0000256" key="8">
    <source>
        <dbReference type="ARBA" id="ARBA00048336"/>
    </source>
</evidence>
<sequence length="928" mass="107114">MKKKELAPERHQNNDVDLDVDADDHGNEFSCAHIASKSFLLRSHITIIIKRNTIEASMMRISKKYLDQLMAMITIERIVSAKRSNQKNISENNNENNSNDQPTNPDVTKSSEIYIAVRGADIIFPHNECHRYSKIAHASISELLQKHLEAILQLLRPQDCMKMAVRLESQISLTRSRYLLVVSNETEQCCLLGIDYESEATIGLVLSIWNDMQIMLDGDGGFRITSGNRHHIFKPVSVQAMWSIFQALHLATKKSVKNNYYEGGGSHRWVIYYKNNIKSNSRCLQEWHTIVSDQSDTNYNNIFEFSRSEDKKKFKEVITSKLKDVMISVDLEQVTSKDIRNKLESYFKQDLSEYKSFIDKEMIKIMGQLEEPSKILDYLYLGSEWNASNFEELKGKGVQKILNVTSEIDNYFPGYFDYYNIRVEDDEATNMLRHLNDTYYYIRKAKDEGVKVLVHCKKGISRSASVVVAYIMKEKSYDLNKALHFVRNQRSSIRPNPAFLEQLEIYQGMLHANNNKKTMLKSNSDSELQTNIGKNECKKKFFKFKIHRKNDKDNSNRSHRRSSWSFEDNFVHHQENQDNCGRGIYCEMTDKNIGDYASTIKPSVKEKIEGFENKQPTTTRSRRNLIFSKKNVARNGLVSNLACQFEPKESAIIDISNFENHHKLFKPPIHPSSLSKDQLNSILQGRSSLPRSNLIKYSLKDEYSNKILKRTLSYDNLIDLSQCKYLQTNDNSSKKCKQSFPRYPSSYRNLYQNTASNCKNELSRACSLPNIDTECKSLAKLYKNSIKSTTEKKSTNHFKSSPLDLQFIGYQNLMNDNESDGFVKRRTEELEILSQSMNYISTSMPSTPNMITDPTIGRKSINEDNLIKLSNSFNCPRSYSKNQLPTSIFLKKPSMKIDQNVKINNIIKLKKTYGKSHPLDKLNHASVS</sequence>
<feature type="domain" description="Tyrosine specific protein phosphatases" evidence="11">
    <location>
        <begin position="426"/>
        <end position="493"/>
    </location>
</feature>
<dbReference type="InterPro" id="IPR014876">
    <property type="entry name" value="DEK_C"/>
</dbReference>
<evidence type="ECO:0000256" key="1">
    <source>
        <dbReference type="ARBA" id="ARBA00004245"/>
    </source>
</evidence>
<dbReference type="FunFam" id="3.90.190.10:FF:000004">
    <property type="entry name" value="Protein phosphatase Slingshot homolog 2"/>
    <property type="match status" value="1"/>
</dbReference>
<evidence type="ECO:0000259" key="11">
    <source>
        <dbReference type="PROSITE" id="PS50056"/>
    </source>
</evidence>
<dbReference type="InterPro" id="IPR003595">
    <property type="entry name" value="Tyr_Pase_cat"/>
</dbReference>
<dbReference type="InterPro" id="IPR043588">
    <property type="entry name" value="SSH-N"/>
</dbReference>
<keyword evidence="15" id="KW-1185">Reference proteome</keyword>
<dbReference type="PROSITE" id="PS50054">
    <property type="entry name" value="TYR_PHOSPHATASE_DUAL"/>
    <property type="match status" value="1"/>
</dbReference>
<name>A0A834R5U9_SARSC</name>
<keyword evidence="4" id="KW-0963">Cytoplasm</keyword>
<dbReference type="PROSITE" id="PS00383">
    <property type="entry name" value="TYR_PHOSPHATASE_1"/>
    <property type="match status" value="1"/>
</dbReference>
<dbReference type="SUPFAM" id="SSF52799">
    <property type="entry name" value="(Phosphotyrosine protein) phosphatases II"/>
    <property type="match status" value="1"/>
</dbReference>
<dbReference type="PROSITE" id="PS51998">
    <property type="entry name" value="DEK_C"/>
    <property type="match status" value="1"/>
</dbReference>
<dbReference type="SMART" id="SM00195">
    <property type="entry name" value="DSPc"/>
    <property type="match status" value="1"/>
</dbReference>
<dbReference type="AlphaFoldDB" id="A0A834R5U9"/>
<dbReference type="GO" id="GO:0005856">
    <property type="term" value="C:cytoskeleton"/>
    <property type="evidence" value="ECO:0007669"/>
    <property type="project" value="UniProtKB-SubCell"/>
</dbReference>
<keyword evidence="5" id="KW-0378">Hydrolase</keyword>
<comment type="subcellular location">
    <subcellularLocation>
        <location evidence="1">Cytoplasm</location>
        <location evidence="1">Cytoskeleton</location>
    </subcellularLocation>
</comment>
<evidence type="ECO:0000256" key="2">
    <source>
        <dbReference type="ARBA" id="ARBA00009580"/>
    </source>
</evidence>
<evidence type="ECO:0000256" key="9">
    <source>
        <dbReference type="SAM" id="MobiDB-lite"/>
    </source>
</evidence>
<dbReference type="EnsemblMetazoa" id="SSS_8051s_mrna">
    <property type="protein sequence ID" value="KAF7489201.1"/>
    <property type="gene ID" value="SSS_8051"/>
</dbReference>
<evidence type="ECO:0000256" key="5">
    <source>
        <dbReference type="ARBA" id="ARBA00022801"/>
    </source>
</evidence>
<dbReference type="InterPro" id="IPR000387">
    <property type="entry name" value="Tyr_Pase_dom"/>
</dbReference>
<dbReference type="PANTHER" id="PTHR45864:SF2">
    <property type="entry name" value="PROTEIN PHOSPHATASE SLINGSHOT"/>
    <property type="match status" value="1"/>
</dbReference>
<evidence type="ECO:0000256" key="4">
    <source>
        <dbReference type="ARBA" id="ARBA00022490"/>
    </source>
</evidence>
<evidence type="ECO:0000313" key="15">
    <source>
        <dbReference type="Proteomes" id="UP000070412"/>
    </source>
</evidence>
<dbReference type="GO" id="GO:0003779">
    <property type="term" value="F:actin binding"/>
    <property type="evidence" value="ECO:0007669"/>
    <property type="project" value="InterPro"/>
</dbReference>
<evidence type="ECO:0000256" key="7">
    <source>
        <dbReference type="ARBA" id="ARBA00023212"/>
    </source>
</evidence>
<dbReference type="SUPFAM" id="SSF109715">
    <property type="entry name" value="DEK C-terminal domain"/>
    <property type="match status" value="1"/>
</dbReference>
<reference evidence="13" key="2">
    <citation type="submission" date="2020-01" db="EMBL/GenBank/DDBJ databases">
        <authorList>
            <person name="Korhonen P.K.K."/>
            <person name="Guangxu M.G."/>
            <person name="Wang T.W."/>
            <person name="Stroehlein A.J.S."/>
            <person name="Young N.D."/>
            <person name="Ang C.-S.A."/>
            <person name="Fernando D.W.F."/>
            <person name="Lu H.L."/>
            <person name="Taylor S.T."/>
            <person name="Ehtesham M.E.M."/>
            <person name="Najaraj S.H.N."/>
            <person name="Harsha G.H.G."/>
            <person name="Madugundu A.M."/>
            <person name="Renuse S.R."/>
            <person name="Holt D.H."/>
            <person name="Pandey A.P."/>
            <person name="Papenfuss A.P."/>
            <person name="Gasser R.B.G."/>
            <person name="Fischer K.F."/>
        </authorList>
    </citation>
    <scope>NUCLEOTIDE SEQUENCE</scope>
    <source>
        <strain evidence="13">SSS_KF_BRIS2020</strain>
    </source>
</reference>
<dbReference type="EC" id="3.1.3.16" evidence="3"/>
<dbReference type="Gene3D" id="3.90.190.10">
    <property type="entry name" value="Protein tyrosine phosphatase superfamily"/>
    <property type="match status" value="1"/>
</dbReference>
<reference evidence="15" key="1">
    <citation type="journal article" date="2020" name="PLoS Negl. Trop. Dis.">
        <title>High-quality nuclear genome for Sarcoptes scabiei-A critical resource for a neglected parasite.</title>
        <authorList>
            <person name="Korhonen P.K."/>
            <person name="Gasser R.B."/>
            <person name="Ma G."/>
            <person name="Wang T."/>
            <person name="Stroehlein A.J."/>
            <person name="Young N.D."/>
            <person name="Ang C.S."/>
            <person name="Fernando D.D."/>
            <person name="Lu H.C."/>
            <person name="Taylor S."/>
            <person name="Reynolds S.L."/>
            <person name="Mofiz E."/>
            <person name="Najaraj S.H."/>
            <person name="Gowda H."/>
            <person name="Madugundu A."/>
            <person name="Renuse S."/>
            <person name="Holt D."/>
            <person name="Pandey A."/>
            <person name="Papenfuss A.T."/>
            <person name="Fischer K."/>
        </authorList>
    </citation>
    <scope>NUCLEOTIDE SEQUENCE [LARGE SCALE GENOMIC DNA]</scope>
</reference>
<dbReference type="PROSITE" id="PS50056">
    <property type="entry name" value="TYR_PHOSPHATASE_2"/>
    <property type="match status" value="1"/>
</dbReference>
<dbReference type="EMBL" id="WVUK01000065">
    <property type="protein sequence ID" value="KAF7489201.1"/>
    <property type="molecule type" value="Genomic_DNA"/>
</dbReference>
<evidence type="ECO:0000256" key="3">
    <source>
        <dbReference type="ARBA" id="ARBA00013081"/>
    </source>
</evidence>
<dbReference type="SMART" id="SM00404">
    <property type="entry name" value="PTPc_motif"/>
    <property type="match status" value="1"/>
</dbReference>
<comment type="catalytic activity">
    <reaction evidence="8">
        <text>O-phospho-L-threonyl-[protein] + H2O = L-threonyl-[protein] + phosphate</text>
        <dbReference type="Rhea" id="RHEA:47004"/>
        <dbReference type="Rhea" id="RHEA-COMP:11060"/>
        <dbReference type="Rhea" id="RHEA-COMP:11605"/>
        <dbReference type="ChEBI" id="CHEBI:15377"/>
        <dbReference type="ChEBI" id="CHEBI:30013"/>
        <dbReference type="ChEBI" id="CHEBI:43474"/>
        <dbReference type="ChEBI" id="CHEBI:61977"/>
        <dbReference type="EC" id="3.1.3.16"/>
    </reaction>
</comment>
<dbReference type="Gene3D" id="1.10.10.60">
    <property type="entry name" value="Homeodomain-like"/>
    <property type="match status" value="1"/>
</dbReference>
<evidence type="ECO:0000259" key="12">
    <source>
        <dbReference type="PROSITE" id="PS51998"/>
    </source>
</evidence>
<feature type="domain" description="Tyrosine-protein phosphatase" evidence="10">
    <location>
        <begin position="371"/>
        <end position="512"/>
    </location>
</feature>
<protein>
    <recommendedName>
        <fullName evidence="3">protein-serine/threonine phosphatase</fullName>
        <ecNumber evidence="3">3.1.3.16</ecNumber>
    </recommendedName>
</protein>
<dbReference type="OrthoDB" id="5779068at2759"/>
<dbReference type="GO" id="GO:0030837">
    <property type="term" value="P:negative regulation of actin filament polymerization"/>
    <property type="evidence" value="ECO:0007669"/>
    <property type="project" value="InterPro"/>
</dbReference>
<organism evidence="13">
    <name type="scientific">Sarcoptes scabiei</name>
    <name type="common">Itch mite</name>
    <name type="synonym">Acarus scabiei</name>
    <dbReference type="NCBI Taxonomy" id="52283"/>
    <lineage>
        <taxon>Eukaryota</taxon>
        <taxon>Metazoa</taxon>
        <taxon>Ecdysozoa</taxon>
        <taxon>Arthropoda</taxon>
        <taxon>Chelicerata</taxon>
        <taxon>Arachnida</taxon>
        <taxon>Acari</taxon>
        <taxon>Acariformes</taxon>
        <taxon>Sarcoptiformes</taxon>
        <taxon>Astigmata</taxon>
        <taxon>Psoroptidia</taxon>
        <taxon>Sarcoptoidea</taxon>
        <taxon>Sarcoptidae</taxon>
        <taxon>Sarcoptinae</taxon>
        <taxon>Sarcoptes</taxon>
    </lineage>
</organism>
<proteinExistence type="inferred from homology"/>
<feature type="domain" description="DEK-C" evidence="12">
    <location>
        <begin position="312"/>
        <end position="367"/>
    </location>
</feature>
<evidence type="ECO:0000313" key="14">
    <source>
        <dbReference type="EnsemblMetazoa" id="KAF7489201.1"/>
    </source>
</evidence>